<evidence type="ECO:0000313" key="1">
    <source>
        <dbReference type="EMBL" id="MBB4860873.1"/>
    </source>
</evidence>
<evidence type="ECO:0000313" key="2">
    <source>
        <dbReference type="Proteomes" id="UP000555448"/>
    </source>
</evidence>
<dbReference type="EMBL" id="JACHLR010000035">
    <property type="protein sequence ID" value="MBB4860873.1"/>
    <property type="molecule type" value="Genomic_DNA"/>
</dbReference>
<sequence>MGIFPNEDSITRLIGAVLLEQNDECQLQNRYMQSEGMAALATPQIEEAPTLPITPKAA</sequence>
<accession>A0A7W7NXN4</accession>
<reference evidence="1 2" key="1">
    <citation type="submission" date="2020-08" db="EMBL/GenBank/DDBJ databases">
        <title>Functional genomics of gut bacteria from endangered species of beetles.</title>
        <authorList>
            <person name="Carlos-Shanley C."/>
        </authorList>
    </citation>
    <scope>NUCLEOTIDE SEQUENCE [LARGE SCALE GENOMIC DNA]</scope>
    <source>
        <strain evidence="1 2">S00245</strain>
    </source>
</reference>
<proteinExistence type="predicted"/>
<keyword evidence="2" id="KW-1185">Reference proteome</keyword>
<organism evidence="1 2">
    <name type="scientific">Novosphingobium chloroacetimidivorans</name>
    <dbReference type="NCBI Taxonomy" id="1428314"/>
    <lineage>
        <taxon>Bacteria</taxon>
        <taxon>Pseudomonadati</taxon>
        <taxon>Pseudomonadota</taxon>
        <taxon>Alphaproteobacteria</taxon>
        <taxon>Sphingomonadales</taxon>
        <taxon>Sphingomonadaceae</taxon>
        <taxon>Novosphingobium</taxon>
    </lineage>
</organism>
<name>A0A7W7NXN4_9SPHN</name>
<comment type="caution">
    <text evidence="1">The sequence shown here is derived from an EMBL/GenBank/DDBJ whole genome shotgun (WGS) entry which is preliminary data.</text>
</comment>
<dbReference type="AlphaFoldDB" id="A0A7W7NXN4"/>
<gene>
    <name evidence="1" type="ORF">HNO88_004219</name>
</gene>
<protein>
    <submittedName>
        <fullName evidence="1">Transposase-like protein</fullName>
    </submittedName>
</protein>
<dbReference type="Proteomes" id="UP000555448">
    <property type="component" value="Unassembled WGS sequence"/>
</dbReference>